<sequence length="87" mass="9290">MNKIFTRQLALAATLAVAGIAAQAAYAAEPAKAEPASTISIPAQQTRTAAAEQPQQPGLTRAQVIEDLKQYQRAHANPSYAELVFLR</sequence>
<comment type="caution">
    <text evidence="2">The sequence shown here is derived from an EMBL/GenBank/DDBJ whole genome shotgun (WGS) entry which is preliminary data.</text>
</comment>
<evidence type="ECO:0000313" key="3">
    <source>
        <dbReference type="Proteomes" id="UP000214747"/>
    </source>
</evidence>
<protein>
    <recommendedName>
        <fullName evidence="4">DUF4148 domain-containing protein</fullName>
    </recommendedName>
</protein>
<keyword evidence="3" id="KW-1185">Reference proteome</keyword>
<evidence type="ECO:0008006" key="4">
    <source>
        <dbReference type="Google" id="ProtNLM"/>
    </source>
</evidence>
<gene>
    <name evidence="2" type="ORF">CEJ45_15940</name>
</gene>
<feature type="signal peptide" evidence="1">
    <location>
        <begin position="1"/>
        <end position="27"/>
    </location>
</feature>
<dbReference type="AlphaFoldDB" id="A0A225SR25"/>
<proteinExistence type="predicted"/>
<keyword evidence="1" id="KW-0732">Signal</keyword>
<dbReference type="RefSeq" id="WP_088756050.1">
    <property type="nucleotide sequence ID" value="NZ_JARJFG010000041.1"/>
</dbReference>
<dbReference type="EMBL" id="NJGV01000016">
    <property type="protein sequence ID" value="OWY33602.1"/>
    <property type="molecule type" value="Genomic_DNA"/>
</dbReference>
<organism evidence="2 3">
    <name type="scientific">Herbaspirillum aquaticum</name>
    <dbReference type="NCBI Taxonomy" id="568783"/>
    <lineage>
        <taxon>Bacteria</taxon>
        <taxon>Pseudomonadati</taxon>
        <taxon>Pseudomonadota</taxon>
        <taxon>Betaproteobacteria</taxon>
        <taxon>Burkholderiales</taxon>
        <taxon>Oxalobacteraceae</taxon>
        <taxon>Herbaspirillum</taxon>
    </lineage>
</organism>
<reference evidence="2 3" key="1">
    <citation type="journal article" date="2010" name="Int. J. Syst. Evol. Microbiol.">
        <title>Reclassification of Herbaspirillum putei as a later heterotypic synonym of Herbaspirillum huttiense, with the description of H. huttiense subsp. huttiense subsp. nov. and H. huttiense subsp. putei subsp. nov., comb. nov., and description of Herbaspirillum aquaticum sp. nov.</title>
        <authorList>
            <person name="Dobritsa A.P."/>
            <person name="Reddy M.C."/>
            <person name="Samadpour M."/>
        </authorList>
    </citation>
    <scope>NUCLEOTIDE SEQUENCE [LARGE SCALE GENOMIC DNA]</scope>
    <source>
        <strain evidence="2 3">IEH 4430</strain>
    </source>
</reference>
<evidence type="ECO:0000313" key="2">
    <source>
        <dbReference type="EMBL" id="OWY33602.1"/>
    </source>
</evidence>
<feature type="chain" id="PRO_5013166625" description="DUF4148 domain-containing protein" evidence="1">
    <location>
        <begin position="28"/>
        <end position="87"/>
    </location>
</feature>
<evidence type="ECO:0000256" key="1">
    <source>
        <dbReference type="SAM" id="SignalP"/>
    </source>
</evidence>
<accession>A0A225SR25</accession>
<dbReference type="Proteomes" id="UP000214747">
    <property type="component" value="Unassembled WGS sequence"/>
</dbReference>
<name>A0A225SR25_9BURK</name>